<reference evidence="1 2" key="1">
    <citation type="journal article" date="2018" name="Sci. Rep.">
        <title>Raphidocelis subcapitata (=Pseudokirchneriella subcapitata) provides an insight into genome evolution and environmental adaptations in the Sphaeropleales.</title>
        <authorList>
            <person name="Suzuki S."/>
            <person name="Yamaguchi H."/>
            <person name="Nakajima N."/>
            <person name="Kawachi M."/>
        </authorList>
    </citation>
    <scope>NUCLEOTIDE SEQUENCE [LARGE SCALE GENOMIC DNA]</scope>
    <source>
        <strain evidence="1 2">NIES-35</strain>
    </source>
</reference>
<protein>
    <submittedName>
        <fullName evidence="1">Uncharacterized protein</fullName>
    </submittedName>
</protein>
<evidence type="ECO:0000313" key="1">
    <source>
        <dbReference type="EMBL" id="GBF94610.1"/>
    </source>
</evidence>
<name>A0A2V0P9S7_9CHLO</name>
<dbReference type="Proteomes" id="UP000247498">
    <property type="component" value="Unassembled WGS sequence"/>
</dbReference>
<dbReference type="AlphaFoldDB" id="A0A2V0P9S7"/>
<organism evidence="1 2">
    <name type="scientific">Raphidocelis subcapitata</name>
    <dbReference type="NCBI Taxonomy" id="307507"/>
    <lineage>
        <taxon>Eukaryota</taxon>
        <taxon>Viridiplantae</taxon>
        <taxon>Chlorophyta</taxon>
        <taxon>core chlorophytes</taxon>
        <taxon>Chlorophyceae</taxon>
        <taxon>CS clade</taxon>
        <taxon>Sphaeropleales</taxon>
        <taxon>Selenastraceae</taxon>
        <taxon>Raphidocelis</taxon>
    </lineage>
</organism>
<comment type="caution">
    <text evidence="1">The sequence shown here is derived from an EMBL/GenBank/DDBJ whole genome shotgun (WGS) entry which is preliminary data.</text>
</comment>
<proteinExistence type="predicted"/>
<accession>A0A2V0P9S7</accession>
<dbReference type="InParanoid" id="A0A2V0P9S7"/>
<sequence length="636" mass="67643">MRDERAALPGYGRILLPWTCGVEADQGATADLSTQAALMFKARQLGLRPQAFARPTERFEAADLDRARSGPRHPAAPAAAAALLAALALVMPPGAASQAWTFQHPSLGLWQNTANVGSPLGVNLDATFDYSGSYPFVNFFKQARPWCSAAPGVYDPYCDARTLSRDALKNVKRLASKQVARTALFSGTPSDPGLEGLLLDVAWDGSGTLTVSCPDSTTLTAGCAVVKRSDRGFSVRLASGVGRGFEQILTFEITKINASNPIRNVRATPRGGICARNPLLTVPGPSSCGAAAGGYYSFAGHWDKIIFRPEYLAGIKSYSTLRFMDWLATNNSPLRTASQRPLPDWQTWNGESGGAPLEAALALARLLGAAAWVNVPHQADNALVEAMARAVASAGLGQGAKVYVEYSNEIWNFGFDQASWIQGRGANLVTGTPKDLFLGGLRFYARRARQIHQIFVEAGAFFTFCTPQIAGGSVSLELVLAGQAANAWVLEQELAYKARGGGFALVLARGALPGKPPGEPTAIAIAPYTMDVRDAIRAHAELAASAGVKLLAYEGGQHLVHYGGGGEDERAAADAALDAANRSPGMKALYLAYLRAWRAEAGTAGGVWGSKEFESQERSQAPKFDALMTYMEENKL</sequence>
<keyword evidence="2" id="KW-1185">Reference proteome</keyword>
<gene>
    <name evidence="1" type="ORF">Rsub_06725</name>
</gene>
<dbReference type="OrthoDB" id="507543at2759"/>
<dbReference type="EMBL" id="BDRX01000053">
    <property type="protein sequence ID" value="GBF94610.1"/>
    <property type="molecule type" value="Genomic_DNA"/>
</dbReference>
<dbReference type="STRING" id="307507.A0A2V0P9S7"/>
<evidence type="ECO:0000313" key="2">
    <source>
        <dbReference type="Proteomes" id="UP000247498"/>
    </source>
</evidence>